<reference evidence="8 9" key="1">
    <citation type="journal article" date="2018" name="Mol. Biol. Evol.">
        <title>Broad Genomic Sampling Reveals a Smut Pathogenic Ancestry of the Fungal Clade Ustilaginomycotina.</title>
        <authorList>
            <person name="Kijpornyongpan T."/>
            <person name="Mondo S.J."/>
            <person name="Barry K."/>
            <person name="Sandor L."/>
            <person name="Lee J."/>
            <person name="Lipzen A."/>
            <person name="Pangilinan J."/>
            <person name="LaButti K."/>
            <person name="Hainaut M."/>
            <person name="Henrissat B."/>
            <person name="Grigoriev I.V."/>
            <person name="Spatafora J.W."/>
            <person name="Aime M.C."/>
        </authorList>
    </citation>
    <scope>NUCLEOTIDE SEQUENCE [LARGE SCALE GENOMIC DNA]</scope>
    <source>
        <strain evidence="8 9">MCA 4658</strain>
    </source>
</reference>
<protein>
    <recommendedName>
        <fullName evidence="7">TECPR1-like DysF domain-containing protein</fullName>
    </recommendedName>
</protein>
<dbReference type="GO" id="GO:0005778">
    <property type="term" value="C:peroxisomal membrane"/>
    <property type="evidence" value="ECO:0007669"/>
    <property type="project" value="TreeGrafter"/>
</dbReference>
<dbReference type="AlphaFoldDB" id="A0A316VTN5"/>
<dbReference type="GO" id="GO:0007031">
    <property type="term" value="P:peroxisome organization"/>
    <property type="evidence" value="ECO:0007669"/>
    <property type="project" value="UniProtKB-ARBA"/>
</dbReference>
<evidence type="ECO:0000256" key="4">
    <source>
        <dbReference type="ARBA" id="ARBA00023136"/>
    </source>
</evidence>
<feature type="transmembrane region" description="Helical" evidence="6">
    <location>
        <begin position="209"/>
        <end position="229"/>
    </location>
</feature>
<evidence type="ECO:0000256" key="3">
    <source>
        <dbReference type="ARBA" id="ARBA00022989"/>
    </source>
</evidence>
<sequence>MDAVLTGALGAITTAPPRLPVAKNKEPLALSTVAINMRAFTQKSGPIFYFQDAVEATLVWDDWAWTTMWMAIWAVVALHPFLLLCAPTAILSIILMRTYAVRYPSGVAVPLNVASSQPASQTIASGGGAAGLATPTPAQSVAHSLSKPTSTAEGAVRDPVVPNPPHEGEIRYYENLRDIQNMMKMVTDIYDLVAPSVGFLNWSSYPRSLLLLQISLVLTAVLFVIGPFVPLRPILLVVGELAFLANHPWVKPAVQGLSRAIDEERKQNPKGLTNRQLKKMEKRNREMMRRLQIWYDEDRLDDQVWERGWRDVEMFENERYISPTAVRSGQTPGWSVHNLQYGERKSFTKAKDGWSASELEVSNFGTEISRQVAMSLEEGWEWVKGDEWRIDWIGEWSDAGVDEEGYVYTNNSWLKPSPYPYGHAGQSISPPPSRLRQASRAASIAGSALSDAGSDSDDSVLSFESDETEKVKKEGKSASASRMAVTRRRRWLKRAVRVQPAA</sequence>
<keyword evidence="9" id="KW-1185">Reference proteome</keyword>
<evidence type="ECO:0000259" key="7">
    <source>
        <dbReference type="Pfam" id="PF06398"/>
    </source>
</evidence>
<dbReference type="OrthoDB" id="74314at2759"/>
<dbReference type="Proteomes" id="UP000245783">
    <property type="component" value="Unassembled WGS sequence"/>
</dbReference>
<feature type="region of interest" description="Disordered" evidence="5">
    <location>
        <begin position="423"/>
        <end position="487"/>
    </location>
</feature>
<dbReference type="STRING" id="1522189.A0A316VTN5"/>
<evidence type="ECO:0000256" key="1">
    <source>
        <dbReference type="ARBA" id="ARBA00004141"/>
    </source>
</evidence>
<keyword evidence="4 6" id="KW-0472">Membrane</keyword>
<evidence type="ECO:0000256" key="6">
    <source>
        <dbReference type="SAM" id="Phobius"/>
    </source>
</evidence>
<dbReference type="GeneID" id="37037311"/>
<evidence type="ECO:0000256" key="2">
    <source>
        <dbReference type="ARBA" id="ARBA00022692"/>
    </source>
</evidence>
<dbReference type="PANTHER" id="PTHR28304">
    <property type="entry name" value="PEROXISOMAL MEMBRANE PROTEIN PEX29"/>
    <property type="match status" value="1"/>
</dbReference>
<dbReference type="RefSeq" id="XP_025367724.1">
    <property type="nucleotide sequence ID" value="XM_025515441.1"/>
</dbReference>
<dbReference type="Pfam" id="PF06398">
    <property type="entry name" value="Pex24p"/>
    <property type="match status" value="1"/>
</dbReference>
<dbReference type="PANTHER" id="PTHR28304:SF2">
    <property type="entry name" value="PEROXISOMAL MEMBRANE PROTEIN PEX29"/>
    <property type="match status" value="1"/>
</dbReference>
<dbReference type="InterPro" id="IPR052816">
    <property type="entry name" value="Peroxisomal_Membrane_PEX28-32"/>
</dbReference>
<organism evidence="8 9">
    <name type="scientific">Ceraceosorus guamensis</name>
    <dbReference type="NCBI Taxonomy" id="1522189"/>
    <lineage>
        <taxon>Eukaryota</taxon>
        <taxon>Fungi</taxon>
        <taxon>Dikarya</taxon>
        <taxon>Basidiomycota</taxon>
        <taxon>Ustilaginomycotina</taxon>
        <taxon>Exobasidiomycetes</taxon>
        <taxon>Ceraceosorales</taxon>
        <taxon>Ceraceosoraceae</taxon>
        <taxon>Ceraceosorus</taxon>
    </lineage>
</organism>
<feature type="compositionally biased region" description="Low complexity" evidence="5">
    <location>
        <begin position="441"/>
        <end position="453"/>
    </location>
</feature>
<evidence type="ECO:0000313" key="8">
    <source>
        <dbReference type="EMBL" id="PWN40564.1"/>
    </source>
</evidence>
<dbReference type="InterPro" id="IPR010482">
    <property type="entry name" value="TECPR1-like_DysF"/>
</dbReference>
<evidence type="ECO:0000313" key="9">
    <source>
        <dbReference type="Proteomes" id="UP000245783"/>
    </source>
</evidence>
<comment type="subcellular location">
    <subcellularLocation>
        <location evidence="1">Membrane</location>
        <topology evidence="1">Multi-pass membrane protein</topology>
    </subcellularLocation>
</comment>
<gene>
    <name evidence="8" type="ORF">IE81DRAFT_335207</name>
</gene>
<dbReference type="InParanoid" id="A0A316VTN5"/>
<keyword evidence="3 6" id="KW-1133">Transmembrane helix</keyword>
<dbReference type="EMBL" id="KZ819413">
    <property type="protein sequence ID" value="PWN40564.1"/>
    <property type="molecule type" value="Genomic_DNA"/>
</dbReference>
<name>A0A316VTN5_9BASI</name>
<keyword evidence="2 6" id="KW-0812">Transmembrane</keyword>
<evidence type="ECO:0000256" key="5">
    <source>
        <dbReference type="SAM" id="MobiDB-lite"/>
    </source>
</evidence>
<feature type="domain" description="TECPR1-like DysF" evidence="7">
    <location>
        <begin position="30"/>
        <end position="466"/>
    </location>
</feature>
<accession>A0A316VTN5</accession>
<proteinExistence type="predicted"/>
<feature type="transmembrane region" description="Helical" evidence="6">
    <location>
        <begin position="70"/>
        <end position="95"/>
    </location>
</feature>